<comment type="caution">
    <text evidence="1">The sequence shown here is derived from an EMBL/GenBank/DDBJ whole genome shotgun (WGS) entry which is preliminary data.</text>
</comment>
<organism evidence="1 2">
    <name type="scientific">Sphingomonas colocasiae</name>
    <dbReference type="NCBI Taxonomy" id="1848973"/>
    <lineage>
        <taxon>Bacteria</taxon>
        <taxon>Pseudomonadati</taxon>
        <taxon>Pseudomonadota</taxon>
        <taxon>Alphaproteobacteria</taxon>
        <taxon>Sphingomonadales</taxon>
        <taxon>Sphingomonadaceae</taxon>
        <taxon>Sphingomonas</taxon>
    </lineage>
</organism>
<name>A0ABS7PUS4_9SPHN</name>
<protein>
    <recommendedName>
        <fullName evidence="3">CdiI immunity protein domain-containing protein</fullName>
    </recommendedName>
</protein>
<evidence type="ECO:0000313" key="1">
    <source>
        <dbReference type="EMBL" id="MBY8825113.1"/>
    </source>
</evidence>
<reference evidence="1 2" key="1">
    <citation type="submission" date="2021-08" db="EMBL/GenBank/DDBJ databases">
        <authorList>
            <person name="Tuo L."/>
        </authorList>
    </citation>
    <scope>NUCLEOTIDE SEQUENCE [LARGE SCALE GENOMIC DNA]</scope>
    <source>
        <strain evidence="1 2">JCM 31229</strain>
    </source>
</reference>
<sequence length="146" mass="17013">MGDRKPPAMIPEHLWRFPTRAAIDALAIRFELPNHHAMQDWDYEVADPERIDAFISGYRSGELDEDERFALMRIILQSFEDLGCDISLDPRWTVVSDLLEADIPLHAHSIWYWSCPETADPEEQWMITPVIRPIWDRHRTDLSASG</sequence>
<keyword evidence="2" id="KW-1185">Reference proteome</keyword>
<evidence type="ECO:0000313" key="2">
    <source>
        <dbReference type="Proteomes" id="UP000706039"/>
    </source>
</evidence>
<proteinExistence type="predicted"/>
<evidence type="ECO:0008006" key="3">
    <source>
        <dbReference type="Google" id="ProtNLM"/>
    </source>
</evidence>
<dbReference type="EMBL" id="JAINVV010000011">
    <property type="protein sequence ID" value="MBY8825113.1"/>
    <property type="molecule type" value="Genomic_DNA"/>
</dbReference>
<gene>
    <name evidence="1" type="ORF">K7G82_22620</name>
</gene>
<dbReference type="Proteomes" id="UP000706039">
    <property type="component" value="Unassembled WGS sequence"/>
</dbReference>
<accession>A0ABS7PUS4</accession>
<dbReference type="RefSeq" id="WP_222992217.1">
    <property type="nucleotide sequence ID" value="NZ_JAINVV010000011.1"/>
</dbReference>